<evidence type="ECO:0000313" key="11">
    <source>
        <dbReference type="RefSeq" id="XP_018830370.2"/>
    </source>
</evidence>
<dbReference type="InterPro" id="IPR000490">
    <property type="entry name" value="Glyco_hydro_17"/>
</dbReference>
<dbReference type="GO" id="GO:0005975">
    <property type="term" value="P:carbohydrate metabolic process"/>
    <property type="evidence" value="ECO:0007669"/>
    <property type="project" value="InterPro"/>
</dbReference>
<name>A0A2I4FFE3_JUGRE</name>
<gene>
    <name evidence="11" type="primary">LOC108998302</name>
</gene>
<evidence type="ECO:0000256" key="3">
    <source>
        <dbReference type="ARBA" id="ARBA00012780"/>
    </source>
</evidence>
<evidence type="ECO:0000256" key="4">
    <source>
        <dbReference type="ARBA" id="ARBA00022801"/>
    </source>
</evidence>
<dbReference type="Proteomes" id="UP000235220">
    <property type="component" value="Chromosome 6"/>
</dbReference>
<comment type="similarity">
    <text evidence="2 8">Belongs to the glycosyl hydrolase 17 family.</text>
</comment>
<reference evidence="11" key="1">
    <citation type="submission" date="2025-08" db="UniProtKB">
        <authorList>
            <consortium name="RefSeq"/>
        </authorList>
    </citation>
    <scope>IDENTIFICATION</scope>
    <source>
        <tissue evidence="11">Leaves</tissue>
    </source>
</reference>
<dbReference type="STRING" id="51240.A0A2I4FFE3"/>
<dbReference type="Gene3D" id="3.20.20.80">
    <property type="entry name" value="Glycosidases"/>
    <property type="match status" value="1"/>
</dbReference>
<proteinExistence type="inferred from homology"/>
<accession>A0A2I4FFE3</accession>
<dbReference type="InterPro" id="IPR044965">
    <property type="entry name" value="Glyco_hydro_17_plant"/>
</dbReference>
<evidence type="ECO:0000256" key="7">
    <source>
        <dbReference type="ARBA" id="ARBA00033417"/>
    </source>
</evidence>
<dbReference type="OrthoDB" id="941679at2759"/>
<dbReference type="GO" id="GO:0042973">
    <property type="term" value="F:glucan endo-1,3-beta-D-glucosidase activity"/>
    <property type="evidence" value="ECO:0007669"/>
    <property type="project" value="UniProtKB-EC"/>
</dbReference>
<evidence type="ECO:0000256" key="6">
    <source>
        <dbReference type="ARBA" id="ARBA00033335"/>
    </source>
</evidence>
<sequence>MGFLDAKDCKAFMAPISLLLGFFLSGLELTGAQSVGVCYGRNGNNLPSEADVINLYKRNGIGRMRIYEPNQPTLNALRGSNIELIIGIPNDNLQALTDAAAATKWVQNNVRNYWPDVKFRYIAVGNVVHPSDAEAQFVLPAMQNISNAIAAADLQDQIKVSTSIDTTLVENTYPPSQGSFIGGAASSFIKPIVDFLVSSGAPLLVNVYPYFAYTKNPQDLSLPYALFTSPGVVVTDPEGNRGYQNLFDALLDAHYSALEKAGAPNLQIVVSESGWPSEGGDGASVENAGTFYRNLINHVKGGTPMRPGQAIETYLFAMFDENLKTPETERHFGLFSPSQQPKYQISFRDANKYTYMYIALNNRVLMRCIQ</sequence>
<dbReference type="Pfam" id="PF00332">
    <property type="entry name" value="Glyco_hydro_17"/>
    <property type="match status" value="1"/>
</dbReference>
<dbReference type="EC" id="3.2.1.39" evidence="3"/>
<evidence type="ECO:0000256" key="1">
    <source>
        <dbReference type="ARBA" id="ARBA00000382"/>
    </source>
</evidence>
<dbReference type="FunFam" id="3.20.20.80:FF:000010">
    <property type="entry name" value="glucan endo-1,3-beta-glucosidase, basic"/>
    <property type="match status" value="1"/>
</dbReference>
<evidence type="ECO:0000256" key="9">
    <source>
        <dbReference type="RuleBase" id="RU004336"/>
    </source>
</evidence>
<dbReference type="GeneID" id="108998302"/>
<evidence type="ECO:0000256" key="2">
    <source>
        <dbReference type="ARBA" id="ARBA00008773"/>
    </source>
</evidence>
<dbReference type="AlphaFoldDB" id="A0A2I4FFE3"/>
<dbReference type="PROSITE" id="PS00587">
    <property type="entry name" value="GLYCOSYL_HYDROL_F17"/>
    <property type="match status" value="1"/>
</dbReference>
<dbReference type="PANTHER" id="PTHR32227">
    <property type="entry name" value="GLUCAN ENDO-1,3-BETA-GLUCOSIDASE BG1-RELATED-RELATED"/>
    <property type="match status" value="1"/>
</dbReference>
<keyword evidence="5 9" id="KW-0326">Glycosidase</keyword>
<dbReference type="InterPro" id="IPR017853">
    <property type="entry name" value="GH"/>
</dbReference>
<keyword evidence="10" id="KW-1185">Reference proteome</keyword>
<protein>
    <recommendedName>
        <fullName evidence="3">glucan endo-1,3-beta-D-glucosidase</fullName>
        <ecNumber evidence="3">3.2.1.39</ecNumber>
    </recommendedName>
    <alternativeName>
        <fullName evidence="6">(1-&gt;3)-beta-glucan endohydrolase</fullName>
    </alternativeName>
    <alternativeName>
        <fullName evidence="7">Beta-1,3-endoglucanase</fullName>
    </alternativeName>
</protein>
<dbReference type="SUPFAM" id="SSF51445">
    <property type="entry name" value="(Trans)glycosidases"/>
    <property type="match status" value="1"/>
</dbReference>
<dbReference type="KEGG" id="jre:108998302"/>
<dbReference type="RefSeq" id="XP_018830370.2">
    <property type="nucleotide sequence ID" value="XM_018974825.2"/>
</dbReference>
<comment type="catalytic activity">
    <reaction evidence="1">
        <text>Hydrolysis of (1-&gt;3)-beta-D-glucosidic linkages in (1-&gt;3)-beta-D-glucans.</text>
        <dbReference type="EC" id="3.2.1.39"/>
    </reaction>
</comment>
<evidence type="ECO:0000256" key="5">
    <source>
        <dbReference type="ARBA" id="ARBA00023295"/>
    </source>
</evidence>
<organism evidence="10 11">
    <name type="scientific">Juglans regia</name>
    <name type="common">English walnut</name>
    <dbReference type="NCBI Taxonomy" id="51240"/>
    <lineage>
        <taxon>Eukaryota</taxon>
        <taxon>Viridiplantae</taxon>
        <taxon>Streptophyta</taxon>
        <taxon>Embryophyta</taxon>
        <taxon>Tracheophyta</taxon>
        <taxon>Spermatophyta</taxon>
        <taxon>Magnoliopsida</taxon>
        <taxon>eudicotyledons</taxon>
        <taxon>Gunneridae</taxon>
        <taxon>Pentapetalae</taxon>
        <taxon>rosids</taxon>
        <taxon>fabids</taxon>
        <taxon>Fagales</taxon>
        <taxon>Juglandaceae</taxon>
        <taxon>Juglans</taxon>
    </lineage>
</organism>
<dbReference type="Gramene" id="Jr06_11880_p1">
    <property type="protein sequence ID" value="cds.Jr06_11880_p1"/>
    <property type="gene ID" value="Jr06_11880"/>
</dbReference>
<evidence type="ECO:0000256" key="8">
    <source>
        <dbReference type="RuleBase" id="RU004335"/>
    </source>
</evidence>
<evidence type="ECO:0000313" key="10">
    <source>
        <dbReference type="Proteomes" id="UP000235220"/>
    </source>
</evidence>
<keyword evidence="4 9" id="KW-0378">Hydrolase</keyword>